<dbReference type="PANTHER" id="PTHR48081:SF8">
    <property type="entry name" value="ALPHA_BETA HYDROLASE FOLD-3 DOMAIN-CONTAINING PROTEIN-RELATED"/>
    <property type="match status" value="1"/>
</dbReference>
<dbReference type="GO" id="GO:0016787">
    <property type="term" value="F:hydrolase activity"/>
    <property type="evidence" value="ECO:0007669"/>
    <property type="project" value="UniProtKB-KW"/>
</dbReference>
<dbReference type="SUPFAM" id="SSF53474">
    <property type="entry name" value="alpha/beta-Hydrolases"/>
    <property type="match status" value="1"/>
</dbReference>
<dbReference type="EMBL" id="JAULSW010000004">
    <property type="protein sequence ID" value="KAK3384824.1"/>
    <property type="molecule type" value="Genomic_DNA"/>
</dbReference>
<keyword evidence="4" id="KW-1185">Reference proteome</keyword>
<dbReference type="InterPro" id="IPR013094">
    <property type="entry name" value="AB_hydrolase_3"/>
</dbReference>
<dbReference type="PANTHER" id="PTHR48081">
    <property type="entry name" value="AB HYDROLASE SUPERFAMILY PROTEIN C4A8.06C"/>
    <property type="match status" value="1"/>
</dbReference>
<accession>A0AAE0NNV6</accession>
<comment type="caution">
    <text evidence="3">The sequence shown here is derived from an EMBL/GenBank/DDBJ whole genome shotgun (WGS) entry which is preliminary data.</text>
</comment>
<reference evidence="3" key="2">
    <citation type="submission" date="2023-06" db="EMBL/GenBank/DDBJ databases">
        <authorList>
            <consortium name="Lawrence Berkeley National Laboratory"/>
            <person name="Haridas S."/>
            <person name="Hensen N."/>
            <person name="Bonometti L."/>
            <person name="Westerberg I."/>
            <person name="Brannstrom I.O."/>
            <person name="Guillou S."/>
            <person name="Cros-Aarteil S."/>
            <person name="Calhoun S."/>
            <person name="Kuo A."/>
            <person name="Mondo S."/>
            <person name="Pangilinan J."/>
            <person name="Riley R."/>
            <person name="LaButti K."/>
            <person name="Andreopoulos B."/>
            <person name="Lipzen A."/>
            <person name="Chen C."/>
            <person name="Yanf M."/>
            <person name="Daum C."/>
            <person name="Ng V."/>
            <person name="Clum A."/>
            <person name="Steindorff A."/>
            <person name="Ohm R."/>
            <person name="Martin F."/>
            <person name="Silar P."/>
            <person name="Natvig D."/>
            <person name="Lalanne C."/>
            <person name="Gautier V."/>
            <person name="Ament-velasquez S.L."/>
            <person name="Kruys A."/>
            <person name="Hutchinson M.I."/>
            <person name="Powell A.J."/>
            <person name="Barry K."/>
            <person name="Miller A.N."/>
            <person name="Grigoriev I.V."/>
            <person name="Debuchy R."/>
            <person name="Gladieux P."/>
            <person name="Thoren M.H."/>
            <person name="Johannesson H."/>
        </authorList>
    </citation>
    <scope>NUCLEOTIDE SEQUENCE</scope>
    <source>
        <strain evidence="3">CBS 232.78</strain>
    </source>
</reference>
<dbReference type="Pfam" id="PF07859">
    <property type="entry name" value="Abhydrolase_3"/>
    <property type="match status" value="1"/>
</dbReference>
<reference evidence="3" key="1">
    <citation type="journal article" date="2023" name="Mol. Phylogenet. Evol.">
        <title>Genome-scale phylogeny and comparative genomics of the fungal order Sordariales.</title>
        <authorList>
            <person name="Hensen N."/>
            <person name="Bonometti L."/>
            <person name="Westerberg I."/>
            <person name="Brannstrom I.O."/>
            <person name="Guillou S."/>
            <person name="Cros-Aarteil S."/>
            <person name="Calhoun S."/>
            <person name="Haridas S."/>
            <person name="Kuo A."/>
            <person name="Mondo S."/>
            <person name="Pangilinan J."/>
            <person name="Riley R."/>
            <person name="LaButti K."/>
            <person name="Andreopoulos B."/>
            <person name="Lipzen A."/>
            <person name="Chen C."/>
            <person name="Yan M."/>
            <person name="Daum C."/>
            <person name="Ng V."/>
            <person name="Clum A."/>
            <person name="Steindorff A."/>
            <person name="Ohm R.A."/>
            <person name="Martin F."/>
            <person name="Silar P."/>
            <person name="Natvig D.O."/>
            <person name="Lalanne C."/>
            <person name="Gautier V."/>
            <person name="Ament-Velasquez S.L."/>
            <person name="Kruys A."/>
            <person name="Hutchinson M.I."/>
            <person name="Powell A.J."/>
            <person name="Barry K."/>
            <person name="Miller A.N."/>
            <person name="Grigoriev I.V."/>
            <person name="Debuchy R."/>
            <person name="Gladieux P."/>
            <person name="Hiltunen Thoren M."/>
            <person name="Johannesson H."/>
        </authorList>
    </citation>
    <scope>NUCLEOTIDE SEQUENCE</scope>
    <source>
        <strain evidence="3">CBS 232.78</strain>
    </source>
</reference>
<protein>
    <submittedName>
        <fullName evidence="3">Alpha/Beta hydrolase protein</fullName>
    </submittedName>
</protein>
<evidence type="ECO:0000313" key="4">
    <source>
        <dbReference type="Proteomes" id="UP001285441"/>
    </source>
</evidence>
<dbReference type="Proteomes" id="UP001285441">
    <property type="component" value="Unassembled WGS sequence"/>
</dbReference>
<proteinExistence type="predicted"/>
<evidence type="ECO:0000256" key="1">
    <source>
        <dbReference type="ARBA" id="ARBA00022801"/>
    </source>
</evidence>
<sequence>MAGIKWDTEFGKILEAFGSQPRPQAEDALTLRGIVAASLGALYSFRPAPEGVDETSFSFPAKDGSTLTMYRFTPHGAKTTEAPALLYVHGGGMVAGSVELFKKSIMEIASKTGISVFAPAYRLAPEHPFPTPVDDVYAALEHLQDRSGELGVDPKRVGVWGASAGGGIAAGVALMARDKALTPPIAKLHLIYPMLDDRTNIAPENPLSKFLVWTQKDDNIGWGAYLGAERTNVSPYAVPARATDVSGLPPTYIDTGNLDLFRDEILEFAAKLAKANVDVELHVYRGVPHGWEIVAPDLAVTKSAVHNRAWALREL</sequence>
<gene>
    <name evidence="3" type="ORF">B0H63DRAFT_393731</name>
</gene>
<dbReference type="InterPro" id="IPR050300">
    <property type="entry name" value="GDXG_lipolytic_enzyme"/>
</dbReference>
<dbReference type="InterPro" id="IPR029058">
    <property type="entry name" value="AB_hydrolase_fold"/>
</dbReference>
<evidence type="ECO:0000313" key="3">
    <source>
        <dbReference type="EMBL" id="KAK3384824.1"/>
    </source>
</evidence>
<keyword evidence="1 3" id="KW-0378">Hydrolase</keyword>
<organism evidence="3 4">
    <name type="scientific">Podospora didyma</name>
    <dbReference type="NCBI Taxonomy" id="330526"/>
    <lineage>
        <taxon>Eukaryota</taxon>
        <taxon>Fungi</taxon>
        <taxon>Dikarya</taxon>
        <taxon>Ascomycota</taxon>
        <taxon>Pezizomycotina</taxon>
        <taxon>Sordariomycetes</taxon>
        <taxon>Sordariomycetidae</taxon>
        <taxon>Sordariales</taxon>
        <taxon>Podosporaceae</taxon>
        <taxon>Podospora</taxon>
    </lineage>
</organism>
<name>A0AAE0NNV6_9PEZI</name>
<dbReference type="Gene3D" id="3.40.50.1820">
    <property type="entry name" value="alpha/beta hydrolase"/>
    <property type="match status" value="1"/>
</dbReference>
<dbReference type="AlphaFoldDB" id="A0AAE0NNV6"/>
<feature type="domain" description="Alpha/beta hydrolase fold-3" evidence="2">
    <location>
        <begin position="85"/>
        <end position="291"/>
    </location>
</feature>
<evidence type="ECO:0000259" key="2">
    <source>
        <dbReference type="Pfam" id="PF07859"/>
    </source>
</evidence>